<name>A0A9P4GNE2_9PLEO</name>
<feature type="domain" description="Transcription factor IIIC putative zinc-finger" evidence="2">
    <location>
        <begin position="680"/>
        <end position="798"/>
    </location>
</feature>
<dbReference type="PANTHER" id="PTHR15496:SF2">
    <property type="entry name" value="GENERAL TRANSCRIPTION FACTOR 3C POLYPEPTIDE 4"/>
    <property type="match status" value="1"/>
</dbReference>
<organism evidence="3 4">
    <name type="scientific">Cucurbitaria berberidis CBS 394.84</name>
    <dbReference type="NCBI Taxonomy" id="1168544"/>
    <lineage>
        <taxon>Eukaryota</taxon>
        <taxon>Fungi</taxon>
        <taxon>Dikarya</taxon>
        <taxon>Ascomycota</taxon>
        <taxon>Pezizomycotina</taxon>
        <taxon>Dothideomycetes</taxon>
        <taxon>Pleosporomycetidae</taxon>
        <taxon>Pleosporales</taxon>
        <taxon>Pleosporineae</taxon>
        <taxon>Cucurbitariaceae</taxon>
        <taxon>Cucurbitaria</taxon>
    </lineage>
</organism>
<comment type="caution">
    <text evidence="3">The sequence shown here is derived from an EMBL/GenBank/DDBJ whole genome shotgun (WGS) entry which is preliminary data.</text>
</comment>
<sequence length="800" mass="87752">MTDVTELRCWPSCVDAVDWSHDGIIALASDERVELFFPNTVSFDGDQDVPQWQHVPLKVPLFSYDELPVKEPAPLPTYSLGEEISSSVPIAIAWSPPGLAKHRRCALATLTANLVLSLWSTESKPQEESSWSRRLIVNNALADYFLNNVADEPSHLGSGLGEQMRLRTRIRAFAWAPALPSSEANGIVGTRLSYGQHIVAVSNDDNQVAFAVIDSPTSTLGVDKSWSAEVLTHFSLTPDSESIFSEPIVFEDIIKQQRHVSHVAWSPWIIRGEWYHAVVVYATNEDVRARIITYTHDSIGLGDEVVYPDIQLRYNGPMKWSPRVEEGNKLKLALFANSGLVHLTISAHDASIIDQITHDLDGRQDQISGAIWDSAQHPTLRLHFSSLLSTLEKPTAVVEASFDGLENLTSPNWRDQIENNLVLFSVKNDLKGNSKAKVWGLTTSPLGDFIVACSSVHPSDMIEYGPPADRRGTIAISVLRQYSQLRKAFPARNVSAEGILYTLKKLAENTVEDAAQMPAFAEEIVDKLMQAYSSSPGSISGKGNSTAYPDSSNLDALVEALKKAAFLDPNTLRDRYTILASQACKVTSSNNNLLKTLIAYRLATALQDLSSSLVQTSFSTEIISQHQQLMCLVHTLAEPDKLEAEPFMNRVNGANNGSSGYPSVVMDDAIARIEPAASGVDRCDFCFAPIPFTDLTTCTCTNGHEFPRCGLSFLAIQAPGVTKYCGICSTPFLNEDFVMAQEVGVREHDLEKGGFTAVKHVVQEGNMATESEKRELPVTLARVLFLACDVCIYCGGKFVG</sequence>
<protein>
    <recommendedName>
        <fullName evidence="5">Transcription factor IIIC 90kDa subunit N-terminal domain-containing protein</fullName>
    </recommendedName>
</protein>
<dbReference type="AlphaFoldDB" id="A0A9P4GNE2"/>
<dbReference type="GO" id="GO:0000127">
    <property type="term" value="C:transcription factor TFIIIC complex"/>
    <property type="evidence" value="ECO:0007669"/>
    <property type="project" value="InterPro"/>
</dbReference>
<evidence type="ECO:0000313" key="3">
    <source>
        <dbReference type="EMBL" id="KAF1848382.1"/>
    </source>
</evidence>
<dbReference type="RefSeq" id="XP_040790945.1">
    <property type="nucleotide sequence ID" value="XM_040928033.1"/>
</dbReference>
<dbReference type="OrthoDB" id="6021743at2759"/>
<gene>
    <name evidence="3" type="ORF">K460DRAFT_275313</name>
</gene>
<dbReference type="InterPro" id="IPR024764">
    <property type="entry name" value="TFIIIC_Znf"/>
</dbReference>
<reference evidence="3" key="1">
    <citation type="submission" date="2020-01" db="EMBL/GenBank/DDBJ databases">
        <authorList>
            <consortium name="DOE Joint Genome Institute"/>
            <person name="Haridas S."/>
            <person name="Albert R."/>
            <person name="Binder M."/>
            <person name="Bloem J."/>
            <person name="Labutti K."/>
            <person name="Salamov A."/>
            <person name="Andreopoulos B."/>
            <person name="Baker S.E."/>
            <person name="Barry K."/>
            <person name="Bills G."/>
            <person name="Bluhm B.H."/>
            <person name="Cannon C."/>
            <person name="Castanera R."/>
            <person name="Culley D.E."/>
            <person name="Daum C."/>
            <person name="Ezra D."/>
            <person name="Gonzalez J.B."/>
            <person name="Henrissat B."/>
            <person name="Kuo A."/>
            <person name="Liang C."/>
            <person name="Lipzen A."/>
            <person name="Lutzoni F."/>
            <person name="Magnuson J."/>
            <person name="Mondo S."/>
            <person name="Nolan M."/>
            <person name="Ohm R."/>
            <person name="Pangilinan J."/>
            <person name="Park H.-J."/>
            <person name="Ramirez L."/>
            <person name="Alfaro M."/>
            <person name="Sun H."/>
            <person name="Tritt A."/>
            <person name="Yoshinaga Y."/>
            <person name="Zwiers L.-H."/>
            <person name="Turgeon B.G."/>
            <person name="Goodwin S.B."/>
            <person name="Spatafora J.W."/>
            <person name="Crous P.W."/>
            <person name="Grigoriev I.V."/>
        </authorList>
    </citation>
    <scope>NUCLEOTIDE SEQUENCE</scope>
    <source>
        <strain evidence="3">CBS 394.84</strain>
    </source>
</reference>
<feature type="domain" description="Transcription factor IIIC 90kDa subunit N-terminal" evidence="1">
    <location>
        <begin position="19"/>
        <end position="477"/>
    </location>
</feature>
<dbReference type="Pfam" id="PF12660">
    <property type="entry name" value="zf-TFIIIC"/>
    <property type="match status" value="1"/>
</dbReference>
<evidence type="ECO:0000313" key="4">
    <source>
        <dbReference type="Proteomes" id="UP000800039"/>
    </source>
</evidence>
<dbReference type="EMBL" id="ML976615">
    <property type="protein sequence ID" value="KAF1848382.1"/>
    <property type="molecule type" value="Genomic_DNA"/>
</dbReference>
<dbReference type="GO" id="GO:0006384">
    <property type="term" value="P:transcription initiation at RNA polymerase III promoter"/>
    <property type="evidence" value="ECO:0007669"/>
    <property type="project" value="InterPro"/>
</dbReference>
<evidence type="ECO:0000259" key="1">
    <source>
        <dbReference type="Pfam" id="PF12657"/>
    </source>
</evidence>
<proteinExistence type="predicted"/>
<evidence type="ECO:0008006" key="5">
    <source>
        <dbReference type="Google" id="ProtNLM"/>
    </source>
</evidence>
<dbReference type="Pfam" id="PF12657">
    <property type="entry name" value="TFIIIC_delta"/>
    <property type="match status" value="1"/>
</dbReference>
<dbReference type="Proteomes" id="UP000800039">
    <property type="component" value="Unassembled WGS sequence"/>
</dbReference>
<accession>A0A9P4GNE2</accession>
<evidence type="ECO:0000259" key="2">
    <source>
        <dbReference type="Pfam" id="PF12660"/>
    </source>
</evidence>
<dbReference type="GO" id="GO:0004402">
    <property type="term" value="F:histone acetyltransferase activity"/>
    <property type="evidence" value="ECO:0007669"/>
    <property type="project" value="InterPro"/>
</dbReference>
<keyword evidence="4" id="KW-1185">Reference proteome</keyword>
<dbReference type="InterPro" id="IPR044230">
    <property type="entry name" value="GTF3C4"/>
</dbReference>
<dbReference type="GeneID" id="63845286"/>
<dbReference type="PANTHER" id="PTHR15496">
    <property type="entry name" value="GENERAL TRANSCRIPTION FACTOR 3C POLYPEPTIDE 4 FAMILY"/>
    <property type="match status" value="1"/>
</dbReference>
<dbReference type="InterPro" id="IPR024761">
    <property type="entry name" value="TFIIIC_delta_N"/>
</dbReference>